<keyword evidence="3" id="KW-0804">Transcription</keyword>
<evidence type="ECO:0000256" key="2">
    <source>
        <dbReference type="ARBA" id="ARBA00023125"/>
    </source>
</evidence>
<keyword evidence="2" id="KW-0238">DNA-binding</keyword>
<organism evidence="5 6">
    <name type="scientific">Sulfobacillus thermotolerans</name>
    <dbReference type="NCBI Taxonomy" id="338644"/>
    <lineage>
        <taxon>Bacteria</taxon>
        <taxon>Bacillati</taxon>
        <taxon>Bacillota</taxon>
        <taxon>Clostridia</taxon>
        <taxon>Eubacteriales</taxon>
        <taxon>Clostridiales Family XVII. Incertae Sedis</taxon>
        <taxon>Sulfobacillus</taxon>
    </lineage>
</organism>
<dbReference type="Gene3D" id="1.10.10.10">
    <property type="entry name" value="Winged helix-like DNA-binding domain superfamily/Winged helix DNA-binding domain"/>
    <property type="match status" value="1"/>
</dbReference>
<dbReference type="InterPro" id="IPR036388">
    <property type="entry name" value="WH-like_DNA-bd_sf"/>
</dbReference>
<evidence type="ECO:0000259" key="4">
    <source>
        <dbReference type="PROSITE" id="PS50987"/>
    </source>
</evidence>
<feature type="domain" description="HTH arsR-type" evidence="4">
    <location>
        <begin position="1"/>
        <end position="108"/>
    </location>
</feature>
<dbReference type="InterPro" id="IPR051081">
    <property type="entry name" value="HTH_MetalResp_TranReg"/>
</dbReference>
<dbReference type="PROSITE" id="PS50987">
    <property type="entry name" value="HTH_ARSR_2"/>
    <property type="match status" value="1"/>
</dbReference>
<evidence type="ECO:0000313" key="6">
    <source>
        <dbReference type="Proteomes" id="UP000325292"/>
    </source>
</evidence>
<sequence>MTAEEIGAQFKALGDVTRLRILALLSQREYCNCELVDIFGISQPAISRHMARLKEARLIFETRRGQWIYYRLNAAMFALGQALEDLLKTLCETDSLVRQALLHPPTCSVPELS</sequence>
<dbReference type="InterPro" id="IPR011991">
    <property type="entry name" value="ArsR-like_HTH"/>
</dbReference>
<keyword evidence="1" id="KW-0805">Transcription regulation</keyword>
<dbReference type="PANTHER" id="PTHR33154">
    <property type="entry name" value="TRANSCRIPTIONAL REGULATOR, ARSR FAMILY"/>
    <property type="match status" value="1"/>
</dbReference>
<dbReference type="Pfam" id="PF01022">
    <property type="entry name" value="HTH_5"/>
    <property type="match status" value="1"/>
</dbReference>
<dbReference type="InterPro" id="IPR036390">
    <property type="entry name" value="WH_DNA-bd_sf"/>
</dbReference>
<protein>
    <recommendedName>
        <fullName evidence="4">HTH arsR-type domain-containing protein</fullName>
    </recommendedName>
</protein>
<dbReference type="SUPFAM" id="SSF46785">
    <property type="entry name" value="Winged helix' DNA-binding domain"/>
    <property type="match status" value="1"/>
</dbReference>
<dbReference type="SMART" id="SM00418">
    <property type="entry name" value="HTH_ARSR"/>
    <property type="match status" value="1"/>
</dbReference>
<gene>
    <name evidence="5" type="ORF">BXT84_14845</name>
</gene>
<dbReference type="InterPro" id="IPR001845">
    <property type="entry name" value="HTH_ArsR_DNA-bd_dom"/>
</dbReference>
<dbReference type="PRINTS" id="PR00778">
    <property type="entry name" value="HTHARSR"/>
</dbReference>
<dbReference type="EMBL" id="CP019454">
    <property type="protein sequence ID" value="AUW95629.1"/>
    <property type="molecule type" value="Genomic_DNA"/>
</dbReference>
<reference evidence="5 6" key="1">
    <citation type="journal article" date="2019" name="Sci. Rep.">
        <title>Sulfobacillus thermotolerans: new insights into resistance and metabolic capacities of acidophilic chemolithotrophs.</title>
        <authorList>
            <person name="Panyushkina A.E."/>
            <person name="Babenko V.V."/>
            <person name="Nikitina A.S."/>
            <person name="Selezneva O.V."/>
            <person name="Tsaplina I.A."/>
            <person name="Letarova M.A."/>
            <person name="Kostryukova E.S."/>
            <person name="Letarov A.V."/>
        </authorList>
    </citation>
    <scope>NUCLEOTIDE SEQUENCE [LARGE SCALE GENOMIC DNA]</scope>
    <source>
        <strain evidence="5 6">Kr1</strain>
    </source>
</reference>
<name>A0ABM6RWM8_9FIRM</name>
<dbReference type="NCBIfam" id="NF033788">
    <property type="entry name" value="HTH_metalloreg"/>
    <property type="match status" value="1"/>
</dbReference>
<dbReference type="CDD" id="cd00090">
    <property type="entry name" value="HTH_ARSR"/>
    <property type="match status" value="1"/>
</dbReference>
<keyword evidence="6" id="KW-1185">Reference proteome</keyword>
<proteinExistence type="predicted"/>
<evidence type="ECO:0000313" key="5">
    <source>
        <dbReference type="EMBL" id="AUW95629.1"/>
    </source>
</evidence>
<accession>A0ABM6RWM8</accession>
<evidence type="ECO:0000256" key="3">
    <source>
        <dbReference type="ARBA" id="ARBA00023163"/>
    </source>
</evidence>
<dbReference type="Proteomes" id="UP000325292">
    <property type="component" value="Chromosome"/>
</dbReference>
<evidence type="ECO:0000256" key="1">
    <source>
        <dbReference type="ARBA" id="ARBA00023015"/>
    </source>
</evidence>
<dbReference type="PANTHER" id="PTHR33154:SF18">
    <property type="entry name" value="ARSENICAL RESISTANCE OPERON REPRESSOR"/>
    <property type="match status" value="1"/>
</dbReference>